<accession>A0ABU7JMX9</accession>
<dbReference type="Pfam" id="PF01323">
    <property type="entry name" value="DSBA"/>
    <property type="match status" value="1"/>
</dbReference>
<name>A0ABU7JMX9_9NOCA</name>
<comment type="caution">
    <text evidence="2">The sequence shown here is derived from an EMBL/GenBank/DDBJ whole genome shotgun (WGS) entry which is preliminary data.</text>
</comment>
<evidence type="ECO:0000259" key="1">
    <source>
        <dbReference type="Pfam" id="PF01323"/>
    </source>
</evidence>
<dbReference type="CDD" id="cd03024">
    <property type="entry name" value="DsbA_FrnE"/>
    <property type="match status" value="1"/>
</dbReference>
<proteinExistence type="predicted"/>
<dbReference type="EMBL" id="JAUZMZ010000015">
    <property type="protein sequence ID" value="MEE2031399.1"/>
    <property type="molecule type" value="Genomic_DNA"/>
</dbReference>
<dbReference type="PANTHER" id="PTHR13887">
    <property type="entry name" value="GLUTATHIONE S-TRANSFERASE KAPPA"/>
    <property type="match status" value="1"/>
</dbReference>
<dbReference type="PANTHER" id="PTHR13887:SF41">
    <property type="entry name" value="THIOREDOXIN SUPERFAMILY PROTEIN"/>
    <property type="match status" value="1"/>
</dbReference>
<evidence type="ECO:0000313" key="3">
    <source>
        <dbReference type="Proteomes" id="UP001331936"/>
    </source>
</evidence>
<feature type="domain" description="DSBA-like thioredoxin" evidence="1">
    <location>
        <begin position="12"/>
        <end position="211"/>
    </location>
</feature>
<dbReference type="InterPro" id="IPR001853">
    <property type="entry name" value="DSBA-like_thioredoxin_dom"/>
</dbReference>
<evidence type="ECO:0000313" key="2">
    <source>
        <dbReference type="EMBL" id="MEE2031399.1"/>
    </source>
</evidence>
<dbReference type="Gene3D" id="3.40.30.10">
    <property type="entry name" value="Glutaredoxin"/>
    <property type="match status" value="1"/>
</dbReference>
<gene>
    <name evidence="2" type="ORF">Q8814_04610</name>
</gene>
<organism evidence="2 3">
    <name type="scientific">Rhodococcus chondri</name>
    <dbReference type="NCBI Taxonomy" id="3065941"/>
    <lineage>
        <taxon>Bacteria</taxon>
        <taxon>Bacillati</taxon>
        <taxon>Actinomycetota</taxon>
        <taxon>Actinomycetes</taxon>
        <taxon>Mycobacteriales</taxon>
        <taxon>Nocardiaceae</taxon>
        <taxon>Rhodococcus</taxon>
    </lineage>
</organism>
<reference evidence="2 3" key="1">
    <citation type="submission" date="2023-08" db="EMBL/GenBank/DDBJ databases">
        <authorList>
            <person name="Girao M."/>
            <person name="Carvalho M.F."/>
        </authorList>
    </citation>
    <scope>NUCLEOTIDE SEQUENCE [LARGE SCALE GENOMIC DNA]</scope>
    <source>
        <strain evidence="2 3">CC-R104</strain>
    </source>
</reference>
<sequence>MPTETAVPTAHIEVWSDIACPWCYIGKRRFAEALDSFEDRDRIAVTWRSYQLSPDTQVGLRKPEVEALVEMKGMPADQIRQMFAQVAATATQVGLDSDFDTDIAANTFDAHRLVHLAGDKRDDVLEALFRAHFLEGEVVDDRDALVRIGASAGLDAESVRDDLAAGAGADAVRADLAAARELGVTGVPFFVANRAVAVSGAQPKDVFVALLERALADVDAETEA</sequence>
<keyword evidence="3" id="KW-1185">Reference proteome</keyword>
<dbReference type="Proteomes" id="UP001331936">
    <property type="component" value="Unassembled WGS sequence"/>
</dbReference>
<protein>
    <submittedName>
        <fullName evidence="2">DsbA family oxidoreductase</fullName>
    </submittedName>
</protein>
<dbReference type="InterPro" id="IPR036249">
    <property type="entry name" value="Thioredoxin-like_sf"/>
</dbReference>
<dbReference type="SUPFAM" id="SSF52833">
    <property type="entry name" value="Thioredoxin-like"/>
    <property type="match status" value="1"/>
</dbReference>